<dbReference type="SUPFAM" id="SSF54768">
    <property type="entry name" value="dsRNA-binding domain-like"/>
    <property type="match status" value="1"/>
</dbReference>
<dbReference type="PaxDb" id="8022-A0A060Z6E8"/>
<dbReference type="InterPro" id="IPR042525">
    <property type="entry name" value="Rad52_Rad59_Rad22_sf"/>
</dbReference>
<dbReference type="GO" id="GO:0006312">
    <property type="term" value="P:mitotic recombination"/>
    <property type="evidence" value="ECO:0007669"/>
    <property type="project" value="TreeGrafter"/>
</dbReference>
<dbReference type="GO" id="GO:0005634">
    <property type="term" value="C:nucleus"/>
    <property type="evidence" value="ECO:0007669"/>
    <property type="project" value="TreeGrafter"/>
</dbReference>
<accession>A0A060Z6E8</accession>
<organism evidence="7 8">
    <name type="scientific">Oncorhynchus mykiss</name>
    <name type="common">Rainbow trout</name>
    <name type="synonym">Salmo gairdneri</name>
    <dbReference type="NCBI Taxonomy" id="8022"/>
    <lineage>
        <taxon>Eukaryota</taxon>
        <taxon>Metazoa</taxon>
        <taxon>Chordata</taxon>
        <taxon>Craniata</taxon>
        <taxon>Vertebrata</taxon>
        <taxon>Euteleostomi</taxon>
        <taxon>Actinopterygii</taxon>
        <taxon>Neopterygii</taxon>
        <taxon>Teleostei</taxon>
        <taxon>Protacanthopterygii</taxon>
        <taxon>Salmoniformes</taxon>
        <taxon>Salmonidae</taxon>
        <taxon>Salmoninae</taxon>
        <taxon>Oncorhynchus</taxon>
    </lineage>
</organism>
<dbReference type="InterPro" id="IPR007232">
    <property type="entry name" value="Rad52_Rad59_Rad22"/>
</dbReference>
<evidence type="ECO:0000256" key="3">
    <source>
        <dbReference type="ARBA" id="ARBA00023172"/>
    </source>
</evidence>
<dbReference type="PANTHER" id="PTHR12132:SF1">
    <property type="entry name" value="DNA REPAIR PROTEIN RAD52 HOMOLOG"/>
    <property type="match status" value="1"/>
</dbReference>
<name>A0A060Z6E8_ONCMY</name>
<dbReference type="Pfam" id="PF04098">
    <property type="entry name" value="Rad52_Rad22"/>
    <property type="match status" value="1"/>
</dbReference>
<dbReference type="GO" id="GO:0034599">
    <property type="term" value="P:cellular response to oxidative stress"/>
    <property type="evidence" value="ECO:0007669"/>
    <property type="project" value="UniProtKB-ARBA"/>
</dbReference>
<dbReference type="EMBL" id="FR929733">
    <property type="protein sequence ID" value="CDQ97259.1"/>
    <property type="molecule type" value="Genomic_DNA"/>
</dbReference>
<evidence type="ECO:0000256" key="5">
    <source>
        <dbReference type="ARBA" id="ARBA00053354"/>
    </source>
</evidence>
<keyword evidence="3" id="KW-0233">DNA recombination</keyword>
<dbReference type="Proteomes" id="UP000193380">
    <property type="component" value="Unassembled WGS sequence"/>
</dbReference>
<evidence type="ECO:0000256" key="4">
    <source>
        <dbReference type="ARBA" id="ARBA00023204"/>
    </source>
</evidence>
<evidence type="ECO:0000313" key="7">
    <source>
        <dbReference type="EMBL" id="CDQ97259.1"/>
    </source>
</evidence>
<protein>
    <recommendedName>
        <fullName evidence="6">DNA repair protein RAD52 homolog</fullName>
    </recommendedName>
</protein>
<dbReference type="InterPro" id="IPR041247">
    <property type="entry name" value="Rad52_fam"/>
</dbReference>
<dbReference type="STRING" id="8022.A0A060Z6E8"/>
<keyword evidence="4" id="KW-0234">DNA repair</keyword>
<evidence type="ECO:0000313" key="8">
    <source>
        <dbReference type="Proteomes" id="UP000193380"/>
    </source>
</evidence>
<evidence type="ECO:0000256" key="1">
    <source>
        <dbReference type="ARBA" id="ARBA00006638"/>
    </source>
</evidence>
<dbReference type="GO" id="GO:0010792">
    <property type="term" value="P:DNA double-strand break processing involved in repair via single-strand annealing"/>
    <property type="evidence" value="ECO:0007669"/>
    <property type="project" value="UniProtKB-ARBA"/>
</dbReference>
<proteinExistence type="inferred from homology"/>
<evidence type="ECO:0000256" key="2">
    <source>
        <dbReference type="ARBA" id="ARBA00022763"/>
    </source>
</evidence>
<reference evidence="7" key="1">
    <citation type="journal article" date="2014" name="Nat. Commun.">
        <title>The rainbow trout genome provides novel insights into evolution after whole-genome duplication in vertebrates.</title>
        <authorList>
            <person name="Berthelot C."/>
            <person name="Brunet F."/>
            <person name="Chalopin D."/>
            <person name="Juanchich A."/>
            <person name="Bernard M."/>
            <person name="Noel B."/>
            <person name="Bento P."/>
            <person name="Da Silva C."/>
            <person name="Labadie K."/>
            <person name="Alberti A."/>
            <person name="Aury J.M."/>
            <person name="Louis A."/>
            <person name="Dehais P."/>
            <person name="Bardou P."/>
            <person name="Montfort J."/>
            <person name="Klopp C."/>
            <person name="Cabau C."/>
            <person name="Gaspin C."/>
            <person name="Thorgaard G.H."/>
            <person name="Boussaha M."/>
            <person name="Quillet E."/>
            <person name="Guyomard R."/>
            <person name="Galiana D."/>
            <person name="Bobe J."/>
            <person name="Volff J.N."/>
            <person name="Genet C."/>
            <person name="Wincker P."/>
            <person name="Jaillon O."/>
            <person name="Roest Crollius H."/>
            <person name="Guiguen Y."/>
        </authorList>
    </citation>
    <scope>NUCLEOTIDE SEQUENCE [LARGE SCALE GENOMIC DNA]</scope>
</reference>
<comment type="function">
    <text evidence="5">Involved in double-stranded break repair. Plays a central role in genetic recombination and DNA repair by promoting the annealing of complementary single-stranded DNA and by stimulation of the RAD51 recombinase.</text>
</comment>
<gene>
    <name evidence="7" type="ORF">GSONMT00041958001</name>
</gene>
<dbReference type="AlphaFoldDB" id="A0A060Z6E8"/>
<reference evidence="7" key="2">
    <citation type="submission" date="2014-03" db="EMBL/GenBank/DDBJ databases">
        <authorList>
            <person name="Genoscope - CEA"/>
        </authorList>
    </citation>
    <scope>NUCLEOTIDE SEQUENCE</scope>
</reference>
<keyword evidence="2" id="KW-0227">DNA damage</keyword>
<evidence type="ECO:0000256" key="6">
    <source>
        <dbReference type="ARBA" id="ARBA00073403"/>
    </source>
</evidence>
<dbReference type="Gene3D" id="3.30.390.80">
    <property type="entry name" value="DNA repair protein Rad52/59/22"/>
    <property type="match status" value="1"/>
</dbReference>
<dbReference type="GO" id="GO:0000724">
    <property type="term" value="P:double-strand break repair via homologous recombination"/>
    <property type="evidence" value="ECO:0007669"/>
    <property type="project" value="TreeGrafter"/>
</dbReference>
<dbReference type="FunFam" id="3.30.390.80:FF:000001">
    <property type="entry name" value="DNA repair protein RAD52 homolog"/>
    <property type="match status" value="1"/>
</dbReference>
<comment type="similarity">
    <text evidence="1">Belongs to the RAD52 family.</text>
</comment>
<dbReference type="PANTHER" id="PTHR12132">
    <property type="entry name" value="DNA REPAIR AND RECOMBINATION PROTEIN RAD52, RAD59"/>
    <property type="match status" value="1"/>
</dbReference>
<sequence length="165" mass="18532">MHHDTEEDKSSQAFNTRFGQYNYTAEEYQAVQNALRQKLGPEYISSRMAGGGQKARPMLFLLQVCYIEGHRVISLANEMFGYNGWSHSISQQNVDFVDLINGKFYVGVSAFVKVQLKVGDGQRSQPLLFKIYSATVGSSQFWKCVSREGAMSCVLFGNVVPTFGY</sequence>